<keyword evidence="3" id="KW-0378">Hydrolase</keyword>
<evidence type="ECO:0000313" key="4">
    <source>
        <dbReference type="Proteomes" id="UP000535890"/>
    </source>
</evidence>
<dbReference type="InterPro" id="IPR011650">
    <property type="entry name" value="Peptidase_M20_dimer"/>
</dbReference>
<feature type="binding site" evidence="1">
    <location>
        <position position="99"/>
    </location>
    <ligand>
        <name>Mn(2+)</name>
        <dbReference type="ChEBI" id="CHEBI:29035"/>
        <label>2</label>
    </ligand>
</feature>
<feature type="binding site" evidence="1">
    <location>
        <position position="163"/>
    </location>
    <ligand>
        <name>Mn(2+)</name>
        <dbReference type="ChEBI" id="CHEBI:29035"/>
        <label>2</label>
    </ligand>
</feature>
<feature type="binding site" evidence="1">
    <location>
        <position position="364"/>
    </location>
    <ligand>
        <name>Mn(2+)</name>
        <dbReference type="ChEBI" id="CHEBI:29035"/>
        <label>2</label>
    </ligand>
</feature>
<keyword evidence="1" id="KW-0479">Metal-binding</keyword>
<evidence type="ECO:0000313" key="3">
    <source>
        <dbReference type="EMBL" id="NYD36705.1"/>
    </source>
</evidence>
<dbReference type="Pfam" id="PF07687">
    <property type="entry name" value="M20_dimer"/>
    <property type="match status" value="1"/>
</dbReference>
<name>A0A7Y9DWG1_9PSEU</name>
<comment type="caution">
    <text evidence="3">The sequence shown here is derived from an EMBL/GenBank/DDBJ whole genome shotgun (WGS) entry which is preliminary data.</text>
</comment>
<accession>A0A7Y9DWG1</accession>
<evidence type="ECO:0000259" key="2">
    <source>
        <dbReference type="Pfam" id="PF07687"/>
    </source>
</evidence>
<sequence length="400" mass="41989">MRDDVEAVSGDLVELRRRLHRAPELGLQLPRTQETVLEALDGLPLEITTGTSTTSVTAVLRGASRDRAVLLRGDMDALPVDEQSGEPFTSEVPGAMHACGHDLHTAMLVGAARVLSAHRDSLQGDVVFMFQPGEEGWDGASSMVDEGVLDAAGPRVSSAYGLHVMASTYTPRTLNTRPGTVMAARATVGVTVHGAGGHGSSPFRTRDPISALAEVISGLHAMVTRRFDVFDPVVLTVGRIEGGTKSNIIPDSAFFEATVRTFSAVARERMLELLPQVCRDIARAHGCEAEVVVAGEYPATVNDGAEAAFAAEVASELLGPDRVVGMAHPEAGAEDFSRVLDAVPGAFCLLGAAVGDPKRTPSNHSPRAVFDEAVMTDGVLLHAELARRALARGPVAGAPS</sequence>
<keyword evidence="1" id="KW-0464">Manganese</keyword>
<dbReference type="CDD" id="cd03886">
    <property type="entry name" value="M20_Acy1"/>
    <property type="match status" value="1"/>
</dbReference>
<dbReference type="Proteomes" id="UP000535890">
    <property type="component" value="Unassembled WGS sequence"/>
</dbReference>
<dbReference type="Gene3D" id="3.40.630.10">
    <property type="entry name" value="Zn peptidases"/>
    <property type="match status" value="1"/>
</dbReference>
<dbReference type="EC" id="3.5.1.32" evidence="3"/>
<dbReference type="EMBL" id="JACCBN010000001">
    <property type="protein sequence ID" value="NYD36705.1"/>
    <property type="molecule type" value="Genomic_DNA"/>
</dbReference>
<dbReference type="PANTHER" id="PTHR11014:SF63">
    <property type="entry name" value="METALLOPEPTIDASE, PUTATIVE (AFU_ORTHOLOGUE AFUA_6G09600)-RELATED"/>
    <property type="match status" value="1"/>
</dbReference>
<dbReference type="RefSeq" id="WP_179794340.1">
    <property type="nucleotide sequence ID" value="NZ_BAABHP010000021.1"/>
</dbReference>
<reference evidence="3 4" key="1">
    <citation type="submission" date="2020-07" db="EMBL/GenBank/DDBJ databases">
        <title>Sequencing the genomes of 1000 actinobacteria strains.</title>
        <authorList>
            <person name="Klenk H.-P."/>
        </authorList>
    </citation>
    <scope>NUCLEOTIDE SEQUENCE [LARGE SCALE GENOMIC DNA]</scope>
    <source>
        <strain evidence="3 4">DSM 45772</strain>
    </source>
</reference>
<comment type="cofactor">
    <cofactor evidence="1">
        <name>Mn(2+)</name>
        <dbReference type="ChEBI" id="CHEBI:29035"/>
    </cofactor>
    <text evidence="1">The Mn(2+) ion enhances activity.</text>
</comment>
<dbReference type="SUPFAM" id="SSF53187">
    <property type="entry name" value="Zn-dependent exopeptidases"/>
    <property type="match status" value="1"/>
</dbReference>
<dbReference type="GO" id="GO:0047980">
    <property type="term" value="F:hippurate hydrolase activity"/>
    <property type="evidence" value="ECO:0007669"/>
    <property type="project" value="UniProtKB-EC"/>
</dbReference>
<dbReference type="AlphaFoldDB" id="A0A7Y9DWG1"/>
<dbReference type="InterPro" id="IPR002933">
    <property type="entry name" value="Peptidase_M20"/>
</dbReference>
<keyword evidence="4" id="KW-1185">Reference proteome</keyword>
<feature type="binding site" evidence="1">
    <location>
        <position position="135"/>
    </location>
    <ligand>
        <name>Mn(2+)</name>
        <dbReference type="ChEBI" id="CHEBI:29035"/>
        <label>2</label>
    </ligand>
</feature>
<dbReference type="InterPro" id="IPR017439">
    <property type="entry name" value="Amidohydrolase"/>
</dbReference>
<dbReference type="Gene3D" id="3.30.70.360">
    <property type="match status" value="1"/>
</dbReference>
<proteinExistence type="predicted"/>
<dbReference type="GO" id="GO:0046872">
    <property type="term" value="F:metal ion binding"/>
    <property type="evidence" value="ECO:0007669"/>
    <property type="project" value="UniProtKB-KW"/>
</dbReference>
<protein>
    <submittedName>
        <fullName evidence="3">Hippurate hydrolase</fullName>
        <ecNumber evidence="3">3.5.1.32</ecNumber>
    </submittedName>
</protein>
<dbReference type="Pfam" id="PF01546">
    <property type="entry name" value="Peptidase_M20"/>
    <property type="match status" value="1"/>
</dbReference>
<feature type="binding site" evidence="1">
    <location>
        <position position="101"/>
    </location>
    <ligand>
        <name>Mn(2+)</name>
        <dbReference type="ChEBI" id="CHEBI:29035"/>
        <label>2</label>
    </ligand>
</feature>
<dbReference type="PANTHER" id="PTHR11014">
    <property type="entry name" value="PEPTIDASE M20 FAMILY MEMBER"/>
    <property type="match status" value="1"/>
</dbReference>
<organism evidence="3 4">
    <name type="scientific">Actinomycetospora corticicola</name>
    <dbReference type="NCBI Taxonomy" id="663602"/>
    <lineage>
        <taxon>Bacteria</taxon>
        <taxon>Bacillati</taxon>
        <taxon>Actinomycetota</taxon>
        <taxon>Actinomycetes</taxon>
        <taxon>Pseudonocardiales</taxon>
        <taxon>Pseudonocardiaceae</taxon>
        <taxon>Actinomycetospora</taxon>
    </lineage>
</organism>
<dbReference type="InterPro" id="IPR036264">
    <property type="entry name" value="Bact_exopeptidase_dim_dom"/>
</dbReference>
<evidence type="ECO:0000256" key="1">
    <source>
        <dbReference type="PIRSR" id="PIRSR005962-1"/>
    </source>
</evidence>
<gene>
    <name evidence="3" type="ORF">BJ983_002807</name>
</gene>
<dbReference type="PIRSF" id="PIRSF005962">
    <property type="entry name" value="Pept_M20D_amidohydro"/>
    <property type="match status" value="1"/>
</dbReference>
<dbReference type="NCBIfam" id="TIGR01891">
    <property type="entry name" value="amidohydrolases"/>
    <property type="match status" value="1"/>
</dbReference>
<dbReference type="SUPFAM" id="SSF55031">
    <property type="entry name" value="Bacterial exopeptidase dimerisation domain"/>
    <property type="match status" value="1"/>
</dbReference>
<feature type="domain" description="Peptidase M20 dimerisation" evidence="2">
    <location>
        <begin position="187"/>
        <end position="282"/>
    </location>
</feature>